<keyword evidence="4 6" id="KW-0238">DNA-binding</keyword>
<protein>
    <recommendedName>
        <fullName evidence="6">Mutator family transposase</fullName>
    </recommendedName>
</protein>
<gene>
    <name evidence="7" type="ORF">J5A65_01145</name>
    <name evidence="8" type="ORF">J5A65_04915</name>
</gene>
<dbReference type="Pfam" id="PF00872">
    <property type="entry name" value="Transposase_mut"/>
    <property type="match status" value="1"/>
</dbReference>
<evidence type="ECO:0000256" key="2">
    <source>
        <dbReference type="ARBA" id="ARBA00010961"/>
    </source>
</evidence>
<accession>A0ABX7Y8P7</accession>
<keyword evidence="9" id="KW-1185">Reference proteome</keyword>
<keyword evidence="5 6" id="KW-0233">DNA recombination</keyword>
<dbReference type="InterPro" id="IPR001207">
    <property type="entry name" value="Transposase_mutator"/>
</dbReference>
<evidence type="ECO:0000256" key="6">
    <source>
        <dbReference type="RuleBase" id="RU365089"/>
    </source>
</evidence>
<reference evidence="8 9" key="1">
    <citation type="submission" date="2021-03" db="EMBL/GenBank/DDBJ databases">
        <title>Human Oral Microbial Genomes.</title>
        <authorList>
            <person name="Johnston C.D."/>
            <person name="Chen T."/>
            <person name="Dewhirst F.E."/>
        </authorList>
    </citation>
    <scope>NUCLEOTIDE SEQUENCE [LARGE SCALE GENOMIC DNA]</scope>
    <source>
        <strain evidence="8 9">DSMZ 100122</strain>
    </source>
</reference>
<sequence>MWAGDGAEGARFWLQIFSEVKNRGIVEVMIAVCDGLKGLPEAINTTWEHTIVQQCIDLPGSATASATPAGSTATRS</sequence>
<comment type="similarity">
    <text evidence="2 6">Belongs to the transposase mutator family.</text>
</comment>
<dbReference type="EMBL" id="CP072384">
    <property type="protein sequence ID" value="QUC09614.1"/>
    <property type="molecule type" value="Genomic_DNA"/>
</dbReference>
<evidence type="ECO:0000256" key="4">
    <source>
        <dbReference type="ARBA" id="ARBA00023125"/>
    </source>
</evidence>
<evidence type="ECO:0000256" key="5">
    <source>
        <dbReference type="ARBA" id="ARBA00023172"/>
    </source>
</evidence>
<dbReference type="EMBL" id="CP072384">
    <property type="protein sequence ID" value="QUC09557.1"/>
    <property type="molecule type" value="Genomic_DNA"/>
</dbReference>
<organism evidence="8 9">
    <name type="scientific">Arachnia rubra</name>
    <dbReference type="NCBI Taxonomy" id="1547448"/>
    <lineage>
        <taxon>Bacteria</taxon>
        <taxon>Bacillati</taxon>
        <taxon>Actinomycetota</taxon>
        <taxon>Actinomycetes</taxon>
        <taxon>Propionibacteriales</taxon>
        <taxon>Propionibacteriaceae</taxon>
        <taxon>Arachnia</taxon>
    </lineage>
</organism>
<evidence type="ECO:0000313" key="9">
    <source>
        <dbReference type="Proteomes" id="UP000678513"/>
    </source>
</evidence>
<comment type="function">
    <text evidence="1 6">Required for the transposition of the insertion element.</text>
</comment>
<dbReference type="PANTHER" id="PTHR33217">
    <property type="entry name" value="TRANSPOSASE FOR INSERTION SEQUENCE ELEMENT IS1081"/>
    <property type="match status" value="1"/>
</dbReference>
<dbReference type="PANTHER" id="PTHR33217:SF8">
    <property type="entry name" value="MUTATOR FAMILY TRANSPOSASE"/>
    <property type="match status" value="1"/>
</dbReference>
<evidence type="ECO:0000256" key="3">
    <source>
        <dbReference type="ARBA" id="ARBA00022578"/>
    </source>
</evidence>
<dbReference type="Proteomes" id="UP000678513">
    <property type="component" value="Chromosome"/>
</dbReference>
<evidence type="ECO:0000313" key="7">
    <source>
        <dbReference type="EMBL" id="QUC09557.1"/>
    </source>
</evidence>
<name>A0ABX7Y8P7_9ACTN</name>
<keyword evidence="6" id="KW-0814">Transposable element</keyword>
<proteinExistence type="inferred from homology"/>
<evidence type="ECO:0000256" key="1">
    <source>
        <dbReference type="ARBA" id="ARBA00002190"/>
    </source>
</evidence>
<evidence type="ECO:0000313" key="8">
    <source>
        <dbReference type="EMBL" id="QUC09614.1"/>
    </source>
</evidence>
<keyword evidence="3 6" id="KW-0815">Transposition</keyword>